<dbReference type="RefSeq" id="WP_048183874.1">
    <property type="nucleotide sequence ID" value="NZ_JXOJ01000003.1"/>
</dbReference>
<dbReference type="InterPro" id="IPR000873">
    <property type="entry name" value="AMP-dep_synth/lig_dom"/>
</dbReference>
<feature type="domain" description="AMP-dependent synthetase/ligase" evidence="3">
    <location>
        <begin position="26"/>
        <end position="415"/>
    </location>
</feature>
<comment type="caution">
    <text evidence="5">The sequence shown here is derived from an EMBL/GenBank/DDBJ whole genome shotgun (WGS) entry which is preliminary data.</text>
</comment>
<evidence type="ECO:0000313" key="6">
    <source>
        <dbReference type="Proteomes" id="UP000035301"/>
    </source>
</evidence>
<dbReference type="InterPro" id="IPR042099">
    <property type="entry name" value="ANL_N_sf"/>
</dbReference>
<dbReference type="OrthoDB" id="35688at2157"/>
<dbReference type="EMBL" id="JXOJ01000003">
    <property type="protein sequence ID" value="KLK87879.1"/>
    <property type="molecule type" value="Genomic_DNA"/>
</dbReference>
<dbReference type="GO" id="GO:0006631">
    <property type="term" value="P:fatty acid metabolic process"/>
    <property type="evidence" value="ECO:0007669"/>
    <property type="project" value="TreeGrafter"/>
</dbReference>
<comment type="similarity">
    <text evidence="1">Belongs to the ATP-dependent AMP-binding enzyme family.</text>
</comment>
<evidence type="ECO:0000259" key="3">
    <source>
        <dbReference type="Pfam" id="PF00501"/>
    </source>
</evidence>
<dbReference type="AlphaFoldDB" id="A0A0H1QYL4"/>
<dbReference type="FunFam" id="3.40.50.12780:FF:000003">
    <property type="entry name" value="Long-chain-fatty-acid--CoA ligase FadD"/>
    <property type="match status" value="1"/>
</dbReference>
<accession>A0A0H1QYL4</accession>
<feature type="domain" description="AMP-binding enzyme C-terminal" evidence="4">
    <location>
        <begin position="466"/>
        <end position="541"/>
    </location>
</feature>
<dbReference type="FunFam" id="3.30.300.30:FF:000008">
    <property type="entry name" value="2,3-dihydroxybenzoate-AMP ligase"/>
    <property type="match status" value="1"/>
</dbReference>
<organism evidence="5 6">
    <name type="scientific">Methanoculleus sediminis</name>
    <dbReference type="NCBI Taxonomy" id="1550566"/>
    <lineage>
        <taxon>Archaea</taxon>
        <taxon>Methanobacteriati</taxon>
        <taxon>Methanobacteriota</taxon>
        <taxon>Stenosarchaea group</taxon>
        <taxon>Methanomicrobia</taxon>
        <taxon>Methanomicrobiales</taxon>
        <taxon>Methanomicrobiaceae</taxon>
        <taxon>Methanoculleus</taxon>
    </lineage>
</organism>
<keyword evidence="6" id="KW-1185">Reference proteome</keyword>
<dbReference type="InterPro" id="IPR045851">
    <property type="entry name" value="AMP-bd_C_sf"/>
</dbReference>
<gene>
    <name evidence="5" type="ORF">SZ63_07580</name>
</gene>
<dbReference type="Gene3D" id="3.30.300.30">
    <property type="match status" value="1"/>
</dbReference>
<dbReference type="Proteomes" id="UP000035301">
    <property type="component" value="Unassembled WGS sequence"/>
</dbReference>
<evidence type="ECO:0000259" key="4">
    <source>
        <dbReference type="Pfam" id="PF13193"/>
    </source>
</evidence>
<dbReference type="PATRIC" id="fig|1550566.3.peg.1645"/>
<evidence type="ECO:0000313" key="5">
    <source>
        <dbReference type="EMBL" id="KLK87879.1"/>
    </source>
</evidence>
<keyword evidence="2" id="KW-0436">Ligase</keyword>
<dbReference type="PANTHER" id="PTHR43201:SF5">
    <property type="entry name" value="MEDIUM-CHAIN ACYL-COA LIGASE ACSF2, MITOCHONDRIAL"/>
    <property type="match status" value="1"/>
</dbReference>
<dbReference type="PANTHER" id="PTHR43201">
    <property type="entry name" value="ACYL-COA SYNTHETASE"/>
    <property type="match status" value="1"/>
</dbReference>
<evidence type="ECO:0000256" key="2">
    <source>
        <dbReference type="ARBA" id="ARBA00022598"/>
    </source>
</evidence>
<dbReference type="NCBIfam" id="NF009233">
    <property type="entry name" value="PRK12583.1"/>
    <property type="match status" value="1"/>
</dbReference>
<dbReference type="Pfam" id="PF13193">
    <property type="entry name" value="AMP-binding_C"/>
    <property type="match status" value="1"/>
</dbReference>
<name>A0A0H1QYL4_9EURY</name>
<dbReference type="CDD" id="cd05917">
    <property type="entry name" value="FACL_like_2"/>
    <property type="match status" value="1"/>
</dbReference>
<dbReference type="InterPro" id="IPR020845">
    <property type="entry name" value="AMP-binding_CS"/>
</dbReference>
<protein>
    <submittedName>
        <fullName evidence="5">AMP-binding protein</fullName>
    </submittedName>
</protein>
<dbReference type="Pfam" id="PF00501">
    <property type="entry name" value="AMP-binding"/>
    <property type="match status" value="1"/>
</dbReference>
<proteinExistence type="inferred from homology"/>
<dbReference type="PROSITE" id="PS00455">
    <property type="entry name" value="AMP_BINDING"/>
    <property type="match status" value="1"/>
</dbReference>
<evidence type="ECO:0000256" key="1">
    <source>
        <dbReference type="ARBA" id="ARBA00006432"/>
    </source>
</evidence>
<reference evidence="5 6" key="1">
    <citation type="journal article" date="2015" name="Int. J. Syst. Evol. Microbiol.">
        <title>Methanoculleus sediminis sp. nov., a methanogen from sediments near a submarine mud volcano.</title>
        <authorList>
            <person name="Chen S.C."/>
            <person name="Chen M.F."/>
            <person name="Lai M.C."/>
            <person name="Weng C.Y."/>
            <person name="Wu S.Y."/>
            <person name="Lin S."/>
            <person name="Yang T.F."/>
            <person name="Chen P.C."/>
        </authorList>
    </citation>
    <scope>NUCLEOTIDE SEQUENCE [LARGE SCALE GENOMIC DNA]</scope>
    <source>
        <strain evidence="5 6">S3Fa</strain>
    </source>
</reference>
<dbReference type="GO" id="GO:0031956">
    <property type="term" value="F:medium-chain fatty acid-CoA ligase activity"/>
    <property type="evidence" value="ECO:0007669"/>
    <property type="project" value="TreeGrafter"/>
</dbReference>
<dbReference type="STRING" id="1550566.SZ63_07580"/>
<dbReference type="Gene3D" id="3.40.50.12780">
    <property type="entry name" value="N-terminal domain of ligase-like"/>
    <property type="match status" value="1"/>
</dbReference>
<dbReference type="SUPFAM" id="SSF56801">
    <property type="entry name" value="Acetyl-CoA synthetase-like"/>
    <property type="match status" value="1"/>
</dbReference>
<dbReference type="InterPro" id="IPR025110">
    <property type="entry name" value="AMP-bd_C"/>
</dbReference>
<sequence length="566" mass="63855">MVEGSYACGNSQIPLLGITIGEMLNRIAAEHPESEALVSVHQGTRWTYAEFLERVDILARALMALDVERGDRVAIWALNYAEWVLVQFATAKIGAIMVNINPAYRTYEFEYAMKQSEVQTLFIQGRFKTSDYVGMFYESCPEAFEAKPGRINSDKFPFLKNVVFLGDIPYNGMYTWDDLMEKADLISPEELREREVSLDFDDAVNIQYTSGTTGFPKGVVLTHHNILNNGFIIGEGMKFTHEDRLCIPVPFYHCFGMVLSNMASVTHGAAMVLPAPVFNAEDVLRAIQDERCTAVHGVPTMFIAELSHPDFPKYRLETLRTGIMAGSPCPTEVMREVNRKMHMSEIVIVYGQTETSPGVTMTTTADPLERRVSTVGKPFPHTEIKIVDPHTKKIVPRGETGEICARGYCVMRCYYNNPNATRATIDEHGWNHTGDLGTMDEEDYVKIVGRLKDMVIRGGENIYPREIEEFLHNHPQIADAYVIGVPDQKYGEELMAWIKTDNGAVLTEAGVKEFCRGRIAHFKIPRYVKFVDDFPMTVSGKIMKFKMREMAIEELGLESESKIETA</sequence>